<gene>
    <name evidence="6" type="ORF">BE17_52785</name>
</gene>
<dbReference type="PANTHER" id="PTHR30469:SF15">
    <property type="entry name" value="HLYD FAMILY OF SECRETION PROTEINS"/>
    <property type="match status" value="1"/>
</dbReference>
<evidence type="ECO:0000256" key="4">
    <source>
        <dbReference type="SAM" id="SignalP"/>
    </source>
</evidence>
<dbReference type="Gene3D" id="1.10.287.470">
    <property type="entry name" value="Helix hairpin bin"/>
    <property type="match status" value="1"/>
</dbReference>
<evidence type="ECO:0000313" key="7">
    <source>
        <dbReference type="Proteomes" id="UP000075635"/>
    </source>
</evidence>
<evidence type="ECO:0000259" key="5">
    <source>
        <dbReference type="Pfam" id="PF25954"/>
    </source>
</evidence>
<evidence type="ECO:0000313" key="6">
    <source>
        <dbReference type="EMBL" id="KYF70729.1"/>
    </source>
</evidence>
<comment type="similarity">
    <text evidence="1">Belongs to the membrane fusion protein (MFP) (TC 8.A.1) family.</text>
</comment>
<feature type="chain" id="PRO_5007567219" description="CusB-like beta-barrel domain-containing protein" evidence="4">
    <location>
        <begin position="20"/>
        <end position="309"/>
    </location>
</feature>
<evidence type="ECO:0000256" key="1">
    <source>
        <dbReference type="ARBA" id="ARBA00009477"/>
    </source>
</evidence>
<protein>
    <recommendedName>
        <fullName evidence="5">CusB-like beta-barrel domain-containing protein</fullName>
    </recommendedName>
</protein>
<feature type="region of interest" description="Disordered" evidence="3">
    <location>
        <begin position="31"/>
        <end position="57"/>
    </location>
</feature>
<accession>A0A150QRZ2</accession>
<dbReference type="Proteomes" id="UP000075635">
    <property type="component" value="Unassembled WGS sequence"/>
</dbReference>
<proteinExistence type="inferred from homology"/>
<comment type="caution">
    <text evidence="6">The sequence shown here is derived from an EMBL/GenBank/DDBJ whole genome shotgun (WGS) entry which is preliminary data.</text>
</comment>
<dbReference type="PANTHER" id="PTHR30469">
    <property type="entry name" value="MULTIDRUG RESISTANCE PROTEIN MDTA"/>
    <property type="match status" value="1"/>
</dbReference>
<dbReference type="GO" id="GO:1990281">
    <property type="term" value="C:efflux pump complex"/>
    <property type="evidence" value="ECO:0007669"/>
    <property type="project" value="TreeGrafter"/>
</dbReference>
<dbReference type="Gene3D" id="2.40.30.170">
    <property type="match status" value="1"/>
</dbReference>
<dbReference type="InterPro" id="IPR006143">
    <property type="entry name" value="RND_pump_MFP"/>
</dbReference>
<feature type="signal peptide" evidence="4">
    <location>
        <begin position="1"/>
        <end position="19"/>
    </location>
</feature>
<evidence type="ECO:0000256" key="2">
    <source>
        <dbReference type="SAM" id="Coils"/>
    </source>
</evidence>
<dbReference type="Gene3D" id="2.40.50.100">
    <property type="match status" value="1"/>
</dbReference>
<organism evidence="6 7">
    <name type="scientific">Sorangium cellulosum</name>
    <name type="common">Polyangium cellulosum</name>
    <dbReference type="NCBI Taxonomy" id="56"/>
    <lineage>
        <taxon>Bacteria</taxon>
        <taxon>Pseudomonadati</taxon>
        <taxon>Myxococcota</taxon>
        <taxon>Polyangia</taxon>
        <taxon>Polyangiales</taxon>
        <taxon>Polyangiaceae</taxon>
        <taxon>Sorangium</taxon>
    </lineage>
</organism>
<feature type="coiled-coil region" evidence="2">
    <location>
        <begin position="112"/>
        <end position="139"/>
    </location>
</feature>
<dbReference type="Pfam" id="PF25954">
    <property type="entry name" value="Beta-barrel_RND_2"/>
    <property type="match status" value="1"/>
</dbReference>
<dbReference type="InterPro" id="IPR058792">
    <property type="entry name" value="Beta-barrel_RND_2"/>
</dbReference>
<sequence>MQPRFALLLLLLASGAALAWRKEAPPAVPVAAERRPAALSPEPRPFEPPPARPGRPVPPADEFLGVILARVSSDIAPRFEGRLREVHVRLGDHLVAGQLIGTLDVPTLRFDLRRAEAELAAAEVDGSRAKIELSEAQERLRRRRALADQALASAEDLATTRYEEQVAATRLESAGAQIAARRAHVERLRNDNTDARITAPFDGIVAARYLGPGESAGPSTPIVRLISLHDPFVRFAVPEQQARAMAVGRAVRVRVAEAHLELEGTIETVAPEVDAASHHVLVEAGLGPVDPELHVLSGGVARVSLAEPP</sequence>
<dbReference type="EMBL" id="JEMB01003564">
    <property type="protein sequence ID" value="KYF70729.1"/>
    <property type="molecule type" value="Genomic_DNA"/>
</dbReference>
<dbReference type="NCBIfam" id="TIGR01730">
    <property type="entry name" value="RND_mfp"/>
    <property type="match status" value="1"/>
</dbReference>
<dbReference type="GO" id="GO:0015562">
    <property type="term" value="F:efflux transmembrane transporter activity"/>
    <property type="evidence" value="ECO:0007669"/>
    <property type="project" value="TreeGrafter"/>
</dbReference>
<reference evidence="6 7" key="1">
    <citation type="submission" date="2014-02" db="EMBL/GenBank/DDBJ databases">
        <title>The small core and large imbalanced accessory genome model reveals a collaborative survival strategy of Sorangium cellulosum strains in nature.</title>
        <authorList>
            <person name="Han K."/>
            <person name="Peng R."/>
            <person name="Blom J."/>
            <person name="Li Y.-Z."/>
        </authorList>
    </citation>
    <scope>NUCLEOTIDE SEQUENCE [LARGE SCALE GENOMIC DNA]</scope>
    <source>
        <strain evidence="6 7">So0011-07</strain>
    </source>
</reference>
<name>A0A150QRZ2_SORCE</name>
<dbReference type="AlphaFoldDB" id="A0A150QRZ2"/>
<feature type="compositionally biased region" description="Pro residues" evidence="3">
    <location>
        <begin position="42"/>
        <end position="57"/>
    </location>
</feature>
<dbReference type="SUPFAM" id="SSF111369">
    <property type="entry name" value="HlyD-like secretion proteins"/>
    <property type="match status" value="1"/>
</dbReference>
<keyword evidence="4" id="KW-0732">Signal</keyword>
<evidence type="ECO:0000256" key="3">
    <source>
        <dbReference type="SAM" id="MobiDB-lite"/>
    </source>
</evidence>
<feature type="domain" description="CusB-like beta-barrel" evidence="5">
    <location>
        <begin position="233"/>
        <end position="284"/>
    </location>
</feature>
<keyword evidence="2" id="KW-0175">Coiled coil</keyword>